<dbReference type="RefSeq" id="WP_304601991.1">
    <property type="nucleotide sequence ID" value="NZ_JAUQYO010000001.1"/>
</dbReference>
<dbReference type="GO" id="GO:0016787">
    <property type="term" value="F:hydrolase activity"/>
    <property type="evidence" value="ECO:0007669"/>
    <property type="project" value="UniProtKB-KW"/>
</dbReference>
<dbReference type="Proteomes" id="UP001232536">
    <property type="component" value="Unassembled WGS sequence"/>
</dbReference>
<dbReference type="InterPro" id="IPR023214">
    <property type="entry name" value="HAD_sf"/>
</dbReference>
<dbReference type="InterPro" id="IPR051400">
    <property type="entry name" value="HAD-like_hydrolase"/>
</dbReference>
<gene>
    <name evidence="4" type="ORF">Q6348_13415</name>
</gene>
<dbReference type="Gene3D" id="3.40.50.1000">
    <property type="entry name" value="HAD superfamily/HAD-like"/>
    <property type="match status" value="1"/>
</dbReference>
<dbReference type="Gene3D" id="1.20.120.1600">
    <property type="match status" value="1"/>
</dbReference>
<comment type="cofactor">
    <cofactor evidence="1">
        <name>Mg(2+)</name>
        <dbReference type="ChEBI" id="CHEBI:18420"/>
    </cofactor>
</comment>
<dbReference type="PANTHER" id="PTHR46470">
    <property type="entry name" value="N-ACYLNEURAMINATE-9-PHOSPHATASE"/>
    <property type="match status" value="1"/>
</dbReference>
<reference evidence="4 5" key="1">
    <citation type="submission" date="2023-07" db="EMBL/GenBank/DDBJ databases">
        <title>Description of novel actinomycetes strains, isolated from tidal flat sediment.</title>
        <authorList>
            <person name="Lu C."/>
        </authorList>
    </citation>
    <scope>NUCLEOTIDE SEQUENCE [LARGE SCALE GENOMIC DNA]</scope>
    <source>
        <strain evidence="4 5">SYSU T00b441</strain>
    </source>
</reference>
<dbReference type="SFLD" id="SFLDG01129">
    <property type="entry name" value="C1.5:_HAD__Beta-PGM__Phosphata"/>
    <property type="match status" value="1"/>
</dbReference>
<keyword evidence="5" id="KW-1185">Reference proteome</keyword>
<dbReference type="NCBIfam" id="TIGR01549">
    <property type="entry name" value="HAD-SF-IA-v1"/>
    <property type="match status" value="1"/>
</dbReference>
<protein>
    <submittedName>
        <fullName evidence="4">HAD family hydrolase</fullName>
        <ecNumber evidence="4">3.1.3.-</ecNumber>
    </submittedName>
</protein>
<dbReference type="EC" id="3.1.3.-" evidence="4"/>
<dbReference type="EMBL" id="JAUQYP010000001">
    <property type="protein sequence ID" value="MDO8108193.1"/>
    <property type="molecule type" value="Genomic_DNA"/>
</dbReference>
<dbReference type="SFLD" id="SFLDS00003">
    <property type="entry name" value="Haloacid_Dehalogenase"/>
    <property type="match status" value="1"/>
</dbReference>
<dbReference type="InterPro" id="IPR036412">
    <property type="entry name" value="HAD-like_sf"/>
</dbReference>
<comment type="caution">
    <text evidence="4">The sequence shown here is derived from an EMBL/GenBank/DDBJ whole genome shotgun (WGS) entry which is preliminary data.</text>
</comment>
<dbReference type="InterPro" id="IPR006439">
    <property type="entry name" value="HAD-SF_hydro_IA"/>
</dbReference>
<dbReference type="PANTHER" id="PTHR46470:SF4">
    <property type="entry name" value="5-AMINO-6-(5-PHOSPHO-D-RIBITYLAMINO)URACIL PHOSPHATASE YIGB"/>
    <property type="match status" value="1"/>
</dbReference>
<accession>A0ABT9DEX9</accession>
<keyword evidence="2 4" id="KW-0378">Hydrolase</keyword>
<evidence type="ECO:0000256" key="3">
    <source>
        <dbReference type="ARBA" id="ARBA00022842"/>
    </source>
</evidence>
<sequence>MGLRAVDGVLLDVDDTLVDTRGAFEHALAQVARAYLPDLPDTRLGEVLAAWRADVSGHYRRYTRGEIGYVEQRRERANELHEAFGGPVLDEAAFRAWDEVFEQGFAAGWTAHPDASGAIDALTGAGLAVGALTNAAVGYQTQKMTATGLGHVPVLVGMDTLGVGKPAPQVFLEGCRRLGTDPGRTVYVGDELDIDALAAVQAGLVGVWLDRPGGRRHVIGDEEIEGAVQAGVRVIGSLGQLVGLVRTV</sequence>
<name>A0ABT9DEX9_9CELL</name>
<evidence type="ECO:0000256" key="1">
    <source>
        <dbReference type="ARBA" id="ARBA00001946"/>
    </source>
</evidence>
<evidence type="ECO:0000256" key="2">
    <source>
        <dbReference type="ARBA" id="ARBA00022801"/>
    </source>
</evidence>
<dbReference type="SUPFAM" id="SSF56784">
    <property type="entry name" value="HAD-like"/>
    <property type="match status" value="1"/>
</dbReference>
<evidence type="ECO:0000313" key="4">
    <source>
        <dbReference type="EMBL" id="MDO8108193.1"/>
    </source>
</evidence>
<evidence type="ECO:0000313" key="5">
    <source>
        <dbReference type="Proteomes" id="UP001232536"/>
    </source>
</evidence>
<proteinExistence type="predicted"/>
<dbReference type="Pfam" id="PF00702">
    <property type="entry name" value="Hydrolase"/>
    <property type="match status" value="1"/>
</dbReference>
<organism evidence="4 5">
    <name type="scientific">Actinotalea lenta</name>
    <dbReference type="NCBI Taxonomy" id="3064654"/>
    <lineage>
        <taxon>Bacteria</taxon>
        <taxon>Bacillati</taxon>
        <taxon>Actinomycetota</taxon>
        <taxon>Actinomycetes</taxon>
        <taxon>Micrococcales</taxon>
        <taxon>Cellulomonadaceae</taxon>
        <taxon>Actinotalea</taxon>
    </lineage>
</organism>
<keyword evidence="3" id="KW-0460">Magnesium</keyword>